<dbReference type="Pfam" id="PF00024">
    <property type="entry name" value="PAN_1"/>
    <property type="match status" value="1"/>
</dbReference>
<accession>A0A9J2P4Y2</accession>
<evidence type="ECO:0000313" key="5">
    <source>
        <dbReference type="WBParaSite" id="ALUE_0000444301-mRNA-1"/>
    </source>
</evidence>
<feature type="compositionally biased region" description="Polar residues" evidence="1">
    <location>
        <begin position="185"/>
        <end position="194"/>
    </location>
</feature>
<dbReference type="Gene3D" id="3.50.4.10">
    <property type="entry name" value="Hepatocyte Growth Factor"/>
    <property type="match status" value="2"/>
</dbReference>
<dbReference type="PROSITE" id="PS50948">
    <property type="entry name" value="PAN"/>
    <property type="match status" value="1"/>
</dbReference>
<dbReference type="Proteomes" id="UP000036681">
    <property type="component" value="Unplaced"/>
</dbReference>
<evidence type="ECO:0000256" key="2">
    <source>
        <dbReference type="SAM" id="SignalP"/>
    </source>
</evidence>
<dbReference type="SMART" id="SM00473">
    <property type="entry name" value="PAN_AP"/>
    <property type="match status" value="3"/>
</dbReference>
<feature type="chain" id="PRO_5039906121" evidence="2">
    <location>
        <begin position="19"/>
        <end position="627"/>
    </location>
</feature>
<keyword evidence="2" id="KW-0732">Signal</keyword>
<name>A0A9J2P4Y2_ASCLU</name>
<feature type="region of interest" description="Disordered" evidence="1">
    <location>
        <begin position="265"/>
        <end position="316"/>
    </location>
</feature>
<keyword evidence="4" id="KW-1185">Reference proteome</keyword>
<dbReference type="CDD" id="cd01099">
    <property type="entry name" value="PAN_AP_HGF"/>
    <property type="match status" value="1"/>
</dbReference>
<feature type="signal peptide" evidence="2">
    <location>
        <begin position="1"/>
        <end position="18"/>
    </location>
</feature>
<evidence type="ECO:0000259" key="3">
    <source>
        <dbReference type="PROSITE" id="PS50948"/>
    </source>
</evidence>
<dbReference type="SUPFAM" id="SSF57414">
    <property type="entry name" value="Hairpin loop containing domain-like"/>
    <property type="match status" value="2"/>
</dbReference>
<feature type="domain" description="Apple" evidence="3">
    <location>
        <begin position="338"/>
        <end position="422"/>
    </location>
</feature>
<sequence>MRLLTATICSALAASIFAQYTSEYASGYGSASSGVFGGVGKSWNPEVPVAPPRVPATRPSFGYRPPPPPALRDVASEGKCKFDATKWRMEPQSAVANAIMFDRTTGISCEECLLKCTQIQAETTQWVCRTLTYDNRWKICDLFAINGTGYPFFLTDYSGRDYFVYLNARAASAAELSGDTEENARGNSVPQTSAPVYGAPSGAVENVYETKSEYEVTDLRASGSSDGAIYGSTAEGSGYEDTAAYSYGGESDTFRIHQPSATASNSLNYRAKSRKSKVKTSQSSVKISKSHVETSAPHTQSHTQTSDSIMKQRTSSANEYQAQAVLSNAAGRTGVGLCHEGEEVRYVALNGRERTNPGSETHFVNSNSGEKCIEACDDDELITCESLVLTPSGCELSTTRASHADAGDLTPARNSTYLEKVCVPSVLAEGTEKIWPAIENYILVGHVLEVTDAPSFAECLIACLHAEQDFGFLCKSAMWYPVDDDQNCLLNSESRATQPDVFVAEDQGVQMLYFDIPRDESFIGSNTASIRLRDEPLNGGNSSIFTHWSSCNKNSTGMRHRYLKCKDRKDIRKCPKESVTCRGLPVKSLKFECIAVRDSLGRKRCPHGIQMLPDGQRQYCKHPVDCH</sequence>
<dbReference type="WBParaSite" id="ALUE_0000444301-mRNA-1">
    <property type="protein sequence ID" value="ALUE_0000444301-mRNA-1"/>
    <property type="gene ID" value="ALUE_0000444301"/>
</dbReference>
<proteinExistence type="predicted"/>
<feature type="compositionally biased region" description="Polar residues" evidence="1">
    <location>
        <begin position="296"/>
        <end position="316"/>
    </location>
</feature>
<evidence type="ECO:0000313" key="4">
    <source>
        <dbReference type="Proteomes" id="UP000036681"/>
    </source>
</evidence>
<evidence type="ECO:0000256" key="1">
    <source>
        <dbReference type="SAM" id="MobiDB-lite"/>
    </source>
</evidence>
<reference evidence="5" key="1">
    <citation type="submission" date="2023-03" db="UniProtKB">
        <authorList>
            <consortium name="WormBaseParasite"/>
        </authorList>
    </citation>
    <scope>IDENTIFICATION</scope>
</reference>
<feature type="region of interest" description="Disordered" evidence="1">
    <location>
        <begin position="177"/>
        <end position="200"/>
    </location>
</feature>
<organism evidence="4 5">
    <name type="scientific">Ascaris lumbricoides</name>
    <name type="common">Giant roundworm</name>
    <dbReference type="NCBI Taxonomy" id="6252"/>
    <lineage>
        <taxon>Eukaryota</taxon>
        <taxon>Metazoa</taxon>
        <taxon>Ecdysozoa</taxon>
        <taxon>Nematoda</taxon>
        <taxon>Chromadorea</taxon>
        <taxon>Rhabditida</taxon>
        <taxon>Spirurina</taxon>
        <taxon>Ascaridomorpha</taxon>
        <taxon>Ascaridoidea</taxon>
        <taxon>Ascarididae</taxon>
        <taxon>Ascaris</taxon>
    </lineage>
</organism>
<protein>
    <submittedName>
        <fullName evidence="5">Apple domain-containing protein</fullName>
    </submittedName>
</protein>
<dbReference type="InterPro" id="IPR003609">
    <property type="entry name" value="Pan_app"/>
</dbReference>
<dbReference type="AlphaFoldDB" id="A0A9J2P4Y2"/>